<accession>A0A9D4SQA9</accession>
<reference evidence="2" key="2">
    <citation type="submission" date="2021-09" db="EMBL/GenBank/DDBJ databases">
        <authorList>
            <person name="Jia N."/>
            <person name="Wang J."/>
            <person name="Shi W."/>
            <person name="Du L."/>
            <person name="Sun Y."/>
            <person name="Zhan W."/>
            <person name="Jiang J."/>
            <person name="Wang Q."/>
            <person name="Zhang B."/>
            <person name="Ji P."/>
            <person name="Sakyi L.B."/>
            <person name="Cui X."/>
            <person name="Yuan T."/>
            <person name="Jiang B."/>
            <person name="Yang W."/>
            <person name="Lam T.T.-Y."/>
            <person name="Chang Q."/>
            <person name="Ding S."/>
            <person name="Wang X."/>
            <person name="Zhu J."/>
            <person name="Ruan X."/>
            <person name="Zhao L."/>
            <person name="Wei J."/>
            <person name="Que T."/>
            <person name="Du C."/>
            <person name="Cheng J."/>
            <person name="Dai P."/>
            <person name="Han X."/>
            <person name="Huang E."/>
            <person name="Gao Y."/>
            <person name="Liu J."/>
            <person name="Shao H."/>
            <person name="Ye R."/>
            <person name="Li L."/>
            <person name="Wei W."/>
            <person name="Wang X."/>
            <person name="Wang C."/>
            <person name="Huo Q."/>
            <person name="Li W."/>
            <person name="Guo W."/>
            <person name="Chen H."/>
            <person name="Chen S."/>
            <person name="Zhou L."/>
            <person name="Zhou L."/>
            <person name="Ni X."/>
            <person name="Tian J."/>
            <person name="Zhou Y."/>
            <person name="Sheng Y."/>
            <person name="Liu T."/>
            <person name="Pan Y."/>
            <person name="Xia L."/>
            <person name="Li J."/>
            <person name="Zhao F."/>
            <person name="Cao W."/>
        </authorList>
    </citation>
    <scope>NUCLEOTIDE SEQUENCE</scope>
    <source>
        <strain evidence="2">Rsan-2018</strain>
        <tissue evidence="2">Larvae</tissue>
    </source>
</reference>
<protein>
    <submittedName>
        <fullName evidence="2">Uncharacterized protein</fullName>
    </submittedName>
</protein>
<sequence>MTIYSDSKAAIKAFQMSVVAPEVLEIIQKAKDLSNHSLIWFPAHLGAIEGVSLNPNEEAHSAARDLTDRVPGNASSPG</sequence>
<organism evidence="2 3">
    <name type="scientific">Rhipicephalus sanguineus</name>
    <name type="common">Brown dog tick</name>
    <name type="synonym">Ixodes sanguineus</name>
    <dbReference type="NCBI Taxonomy" id="34632"/>
    <lineage>
        <taxon>Eukaryota</taxon>
        <taxon>Metazoa</taxon>
        <taxon>Ecdysozoa</taxon>
        <taxon>Arthropoda</taxon>
        <taxon>Chelicerata</taxon>
        <taxon>Arachnida</taxon>
        <taxon>Acari</taxon>
        <taxon>Parasitiformes</taxon>
        <taxon>Ixodida</taxon>
        <taxon>Ixodoidea</taxon>
        <taxon>Ixodidae</taxon>
        <taxon>Rhipicephalinae</taxon>
        <taxon>Rhipicephalus</taxon>
        <taxon>Rhipicephalus</taxon>
    </lineage>
</organism>
<evidence type="ECO:0000256" key="1">
    <source>
        <dbReference type="SAM" id="MobiDB-lite"/>
    </source>
</evidence>
<gene>
    <name evidence="2" type="ORF">HPB52_006537</name>
</gene>
<proteinExistence type="predicted"/>
<evidence type="ECO:0000313" key="2">
    <source>
        <dbReference type="EMBL" id="KAH7943225.1"/>
    </source>
</evidence>
<evidence type="ECO:0000313" key="3">
    <source>
        <dbReference type="Proteomes" id="UP000821837"/>
    </source>
</evidence>
<dbReference type="VEuPathDB" id="VectorBase:RSAN_035316"/>
<comment type="caution">
    <text evidence="2">The sequence shown here is derived from an EMBL/GenBank/DDBJ whole genome shotgun (WGS) entry which is preliminary data.</text>
</comment>
<dbReference type="Proteomes" id="UP000821837">
    <property type="component" value="Unassembled WGS sequence"/>
</dbReference>
<feature type="compositionally biased region" description="Basic and acidic residues" evidence="1">
    <location>
        <begin position="59"/>
        <end position="68"/>
    </location>
</feature>
<name>A0A9D4SQA9_RHISA</name>
<reference evidence="2" key="1">
    <citation type="journal article" date="2020" name="Cell">
        <title>Large-Scale Comparative Analyses of Tick Genomes Elucidate Their Genetic Diversity and Vector Capacities.</title>
        <authorList>
            <consortium name="Tick Genome and Microbiome Consortium (TIGMIC)"/>
            <person name="Jia N."/>
            <person name="Wang J."/>
            <person name="Shi W."/>
            <person name="Du L."/>
            <person name="Sun Y."/>
            <person name="Zhan W."/>
            <person name="Jiang J.F."/>
            <person name="Wang Q."/>
            <person name="Zhang B."/>
            <person name="Ji P."/>
            <person name="Bell-Sakyi L."/>
            <person name="Cui X.M."/>
            <person name="Yuan T.T."/>
            <person name="Jiang B.G."/>
            <person name="Yang W.F."/>
            <person name="Lam T.T."/>
            <person name="Chang Q.C."/>
            <person name="Ding S.J."/>
            <person name="Wang X.J."/>
            <person name="Zhu J.G."/>
            <person name="Ruan X.D."/>
            <person name="Zhao L."/>
            <person name="Wei J.T."/>
            <person name="Ye R.Z."/>
            <person name="Que T.C."/>
            <person name="Du C.H."/>
            <person name="Zhou Y.H."/>
            <person name="Cheng J.X."/>
            <person name="Dai P.F."/>
            <person name="Guo W.B."/>
            <person name="Han X.H."/>
            <person name="Huang E.J."/>
            <person name="Li L.F."/>
            <person name="Wei W."/>
            <person name="Gao Y.C."/>
            <person name="Liu J.Z."/>
            <person name="Shao H.Z."/>
            <person name="Wang X."/>
            <person name="Wang C.C."/>
            <person name="Yang T.C."/>
            <person name="Huo Q.B."/>
            <person name="Li W."/>
            <person name="Chen H.Y."/>
            <person name="Chen S.E."/>
            <person name="Zhou L.G."/>
            <person name="Ni X.B."/>
            <person name="Tian J.H."/>
            <person name="Sheng Y."/>
            <person name="Liu T."/>
            <person name="Pan Y.S."/>
            <person name="Xia L.Y."/>
            <person name="Li J."/>
            <person name="Zhao F."/>
            <person name="Cao W.C."/>
        </authorList>
    </citation>
    <scope>NUCLEOTIDE SEQUENCE</scope>
    <source>
        <strain evidence="2">Rsan-2018</strain>
    </source>
</reference>
<keyword evidence="3" id="KW-1185">Reference proteome</keyword>
<dbReference type="EMBL" id="JABSTV010001253">
    <property type="protein sequence ID" value="KAH7943225.1"/>
    <property type="molecule type" value="Genomic_DNA"/>
</dbReference>
<feature type="region of interest" description="Disordered" evidence="1">
    <location>
        <begin position="59"/>
        <end position="78"/>
    </location>
</feature>
<dbReference type="AlphaFoldDB" id="A0A9D4SQA9"/>